<evidence type="ECO:0000256" key="2">
    <source>
        <dbReference type="ARBA" id="ARBA00038695"/>
    </source>
</evidence>
<dbReference type="NCBIfam" id="TIGR00741">
    <property type="entry name" value="yfiA"/>
    <property type="match status" value="1"/>
</dbReference>
<dbReference type="InterPro" id="IPR034694">
    <property type="entry name" value="HPF_long/plastid"/>
</dbReference>
<evidence type="ECO:0000256" key="1">
    <source>
        <dbReference type="ARBA" id="ARBA00022845"/>
    </source>
</evidence>
<keyword evidence="6" id="KW-0687">Ribonucleoprotein</keyword>
<name>A0A212S4C5_RHOAC</name>
<evidence type="ECO:0000259" key="5">
    <source>
        <dbReference type="Pfam" id="PF16321"/>
    </source>
</evidence>
<dbReference type="GO" id="GO:0022627">
    <property type="term" value="C:cytosolic small ribosomal subunit"/>
    <property type="evidence" value="ECO:0007669"/>
    <property type="project" value="TreeGrafter"/>
</dbReference>
<evidence type="ECO:0000256" key="4">
    <source>
        <dbReference type="HAMAP-Rule" id="MF_00839"/>
    </source>
</evidence>
<dbReference type="Proteomes" id="UP000198418">
    <property type="component" value="Unassembled WGS sequence"/>
</dbReference>
<gene>
    <name evidence="4" type="primary">hpf</name>
    <name evidence="6" type="ORF">SAMN06265338_11229</name>
</gene>
<dbReference type="GO" id="GO:0043024">
    <property type="term" value="F:ribosomal small subunit binding"/>
    <property type="evidence" value="ECO:0007669"/>
    <property type="project" value="TreeGrafter"/>
</dbReference>
<dbReference type="Gene3D" id="3.30.160.100">
    <property type="entry name" value="Ribosome hibernation promotion factor-like"/>
    <property type="match status" value="1"/>
</dbReference>
<dbReference type="Pfam" id="PF16321">
    <property type="entry name" value="Ribosom_S30AE_C"/>
    <property type="match status" value="1"/>
</dbReference>
<keyword evidence="1 4" id="KW-0810">Translation regulation</keyword>
<evidence type="ECO:0000256" key="3">
    <source>
        <dbReference type="ARBA" id="ARBA00041148"/>
    </source>
</evidence>
<protein>
    <recommendedName>
        <fullName evidence="3 4">Ribosome hibernation promoting factor</fullName>
        <shortName evidence="4">HPF</shortName>
    </recommendedName>
</protein>
<dbReference type="InterPro" id="IPR036567">
    <property type="entry name" value="RHF-like"/>
</dbReference>
<dbReference type="InterPro" id="IPR050574">
    <property type="entry name" value="HPF/YfiA_ribosome-assoc"/>
</dbReference>
<dbReference type="InterPro" id="IPR032528">
    <property type="entry name" value="Ribosom_S30AE_C"/>
</dbReference>
<proteinExistence type="inferred from homology"/>
<comment type="similarity">
    <text evidence="4">Belongs to the HPF/YfiA ribosome-associated protein family. Long HPF subfamily.</text>
</comment>
<dbReference type="EMBL" id="FYDG01000012">
    <property type="protein sequence ID" value="SNB79909.1"/>
    <property type="molecule type" value="Genomic_DNA"/>
</dbReference>
<keyword evidence="4" id="KW-0963">Cytoplasm</keyword>
<keyword evidence="7" id="KW-1185">Reference proteome</keyword>
<dbReference type="Pfam" id="PF02482">
    <property type="entry name" value="Ribosomal_S30AE"/>
    <property type="match status" value="1"/>
</dbReference>
<evidence type="ECO:0000313" key="6">
    <source>
        <dbReference type="EMBL" id="SNB79909.1"/>
    </source>
</evidence>
<comment type="subunit">
    <text evidence="2">Associates exclusively with 100S ribosomes, which are dimers of 70S ribosomes.</text>
</comment>
<dbReference type="InterPro" id="IPR038416">
    <property type="entry name" value="Ribosom_S30AE_C_sf"/>
</dbReference>
<dbReference type="HAMAP" id="MF_00839">
    <property type="entry name" value="HPF"/>
    <property type="match status" value="1"/>
</dbReference>
<dbReference type="AlphaFoldDB" id="A0A212S4C5"/>
<feature type="domain" description="Sigma 54 modulation/S30EA ribosomal protein C-terminal" evidence="5">
    <location>
        <begin position="131"/>
        <end position="184"/>
    </location>
</feature>
<accession>A0A212S4C5</accession>
<dbReference type="GO" id="GO:0045900">
    <property type="term" value="P:negative regulation of translational elongation"/>
    <property type="evidence" value="ECO:0007669"/>
    <property type="project" value="TreeGrafter"/>
</dbReference>
<keyword evidence="6" id="KW-0689">Ribosomal protein</keyword>
<comment type="function">
    <text evidence="4">Required for dimerization of active 70S ribosomes into 100S ribosomes in stationary phase; 100S ribosomes are translationally inactive and sometimes present during exponential growth.</text>
</comment>
<comment type="subunit">
    <text evidence="4">Interacts with 100S ribosomes.</text>
</comment>
<reference evidence="7" key="1">
    <citation type="submission" date="2017-06" db="EMBL/GenBank/DDBJ databases">
        <authorList>
            <person name="Varghese N."/>
            <person name="Submissions S."/>
        </authorList>
    </citation>
    <scope>NUCLEOTIDE SEQUENCE [LARGE SCALE GENOMIC DNA]</scope>
    <source>
        <strain evidence="7">DSM 137</strain>
    </source>
</reference>
<dbReference type="RefSeq" id="WP_088521896.1">
    <property type="nucleotide sequence ID" value="NZ_FYDG01000012.1"/>
</dbReference>
<evidence type="ECO:0000313" key="7">
    <source>
        <dbReference type="Proteomes" id="UP000198418"/>
    </source>
</evidence>
<dbReference type="OrthoDB" id="9794975at2"/>
<dbReference type="PANTHER" id="PTHR33231">
    <property type="entry name" value="30S RIBOSOMAL PROTEIN"/>
    <property type="match status" value="1"/>
</dbReference>
<dbReference type="CDD" id="cd00552">
    <property type="entry name" value="RaiA"/>
    <property type="match status" value="1"/>
</dbReference>
<sequence length="198" mass="21685">MGLRISGKNINIGEALRTHVSERLKSVTEKYFDGSVSGHVTIEPEGSGYRADCILHLASGVTIQAEGRAQEVYASFDQTAARIESRMRRYKRKLKDRGVQQREVAGAEPVRYTVLSALDETEEAPSESEFKPAIIAESEKALQVLSVSAAVLELDLTGLPVLAFRHATTGRMNVIYRRSDGNIGWIDPAGREKPASNA</sequence>
<dbReference type="Gene3D" id="3.30.505.50">
    <property type="entry name" value="Sigma 54 modulation/S30EA ribosomal protein, C-terminal domain"/>
    <property type="match status" value="1"/>
</dbReference>
<dbReference type="SUPFAM" id="SSF69754">
    <property type="entry name" value="Ribosome binding protein Y (YfiA homologue)"/>
    <property type="match status" value="1"/>
</dbReference>
<dbReference type="InterPro" id="IPR003489">
    <property type="entry name" value="RHF/RaiA"/>
</dbReference>
<comment type="subcellular location">
    <subcellularLocation>
        <location evidence="4">Cytoplasm</location>
    </subcellularLocation>
</comment>
<dbReference type="PANTHER" id="PTHR33231:SF1">
    <property type="entry name" value="30S RIBOSOMAL PROTEIN"/>
    <property type="match status" value="1"/>
</dbReference>
<organism evidence="6 7">
    <name type="scientific">Rhodoblastus acidophilus</name>
    <name type="common">Rhodopseudomonas acidophila</name>
    <dbReference type="NCBI Taxonomy" id="1074"/>
    <lineage>
        <taxon>Bacteria</taxon>
        <taxon>Pseudomonadati</taxon>
        <taxon>Pseudomonadota</taxon>
        <taxon>Alphaproteobacteria</taxon>
        <taxon>Hyphomicrobiales</taxon>
        <taxon>Rhodoblastaceae</taxon>
        <taxon>Rhodoblastus</taxon>
    </lineage>
</organism>